<name>A0ACB9CTL3_CICIN</name>
<keyword evidence="2" id="KW-1185">Reference proteome</keyword>
<evidence type="ECO:0000313" key="2">
    <source>
        <dbReference type="Proteomes" id="UP001055811"/>
    </source>
</evidence>
<dbReference type="EMBL" id="CM042013">
    <property type="protein sequence ID" value="KAI3737427.1"/>
    <property type="molecule type" value="Genomic_DNA"/>
</dbReference>
<comment type="caution">
    <text evidence="1">The sequence shown here is derived from an EMBL/GenBank/DDBJ whole genome shotgun (WGS) entry which is preliminary data.</text>
</comment>
<evidence type="ECO:0000313" key="1">
    <source>
        <dbReference type="EMBL" id="KAI3737427.1"/>
    </source>
</evidence>
<protein>
    <submittedName>
        <fullName evidence="1">Uncharacterized protein</fullName>
    </submittedName>
</protein>
<dbReference type="Proteomes" id="UP001055811">
    <property type="component" value="Linkage Group LG05"/>
</dbReference>
<organism evidence="1 2">
    <name type="scientific">Cichorium intybus</name>
    <name type="common">Chicory</name>
    <dbReference type="NCBI Taxonomy" id="13427"/>
    <lineage>
        <taxon>Eukaryota</taxon>
        <taxon>Viridiplantae</taxon>
        <taxon>Streptophyta</taxon>
        <taxon>Embryophyta</taxon>
        <taxon>Tracheophyta</taxon>
        <taxon>Spermatophyta</taxon>
        <taxon>Magnoliopsida</taxon>
        <taxon>eudicotyledons</taxon>
        <taxon>Gunneridae</taxon>
        <taxon>Pentapetalae</taxon>
        <taxon>asterids</taxon>
        <taxon>campanulids</taxon>
        <taxon>Asterales</taxon>
        <taxon>Asteraceae</taxon>
        <taxon>Cichorioideae</taxon>
        <taxon>Cichorieae</taxon>
        <taxon>Cichoriinae</taxon>
        <taxon>Cichorium</taxon>
    </lineage>
</organism>
<proteinExistence type="predicted"/>
<gene>
    <name evidence="1" type="ORF">L2E82_27429</name>
</gene>
<accession>A0ACB9CTL3</accession>
<reference evidence="2" key="1">
    <citation type="journal article" date="2022" name="Mol. Ecol. Resour.">
        <title>The genomes of chicory, endive, great burdock and yacon provide insights into Asteraceae palaeo-polyploidization history and plant inulin production.</title>
        <authorList>
            <person name="Fan W."/>
            <person name="Wang S."/>
            <person name="Wang H."/>
            <person name="Wang A."/>
            <person name="Jiang F."/>
            <person name="Liu H."/>
            <person name="Zhao H."/>
            <person name="Xu D."/>
            <person name="Zhang Y."/>
        </authorList>
    </citation>
    <scope>NUCLEOTIDE SEQUENCE [LARGE SCALE GENOMIC DNA]</scope>
    <source>
        <strain evidence="2">cv. Punajuju</strain>
    </source>
</reference>
<sequence>MEATSETKNPNPSTVSTESNSKTKGKNSTFEFCKVCKLNHNQGRRHNYFPNHVKSLSSFLSRFQSKLADIRFFLKNPSLLRPELASHNRFWCVFCESDVTEHGSSFACENGISHLASADHFKNLKTFMWKHGGGMDRIDRFRVSEADLAKYEKKCISMKKEGASEQSRGPLIGPSNDIHNELKFDYVDNFDRSHNSSFPNGVLPLQNHTNEKYQVSHSDISGSYDNKSLLLATDAMHSNNYKGNAGKSCLNKSHLQNGQVYAEKGEANGEGSSAGLQKLTQITSTVHGADSGIGNVHSGAPPPWFDTTNAIHFDPVKKPVKSKLNPKRVGAAWAEKRKIEMEMERKGELPANKFDASWLPNFGRVWQSGSRKDSRKEFQVETKKPLKDEINQSHDSTIQLQPYISKRMRRESNNE</sequence>
<reference evidence="1 2" key="2">
    <citation type="journal article" date="2022" name="Mol. Ecol. Resour.">
        <title>The genomes of chicory, endive, great burdock and yacon provide insights into Asteraceae paleo-polyploidization history and plant inulin production.</title>
        <authorList>
            <person name="Fan W."/>
            <person name="Wang S."/>
            <person name="Wang H."/>
            <person name="Wang A."/>
            <person name="Jiang F."/>
            <person name="Liu H."/>
            <person name="Zhao H."/>
            <person name="Xu D."/>
            <person name="Zhang Y."/>
        </authorList>
    </citation>
    <scope>NUCLEOTIDE SEQUENCE [LARGE SCALE GENOMIC DNA]</scope>
    <source>
        <strain evidence="2">cv. Punajuju</strain>
        <tissue evidence="1">Leaves</tissue>
    </source>
</reference>